<dbReference type="EMBL" id="AP019514">
    <property type="protein sequence ID" value="BBI59089.1"/>
    <property type="molecule type" value="Genomic_DNA"/>
</dbReference>
<accession>A0A455U2X9</accession>
<sequence length="52" mass="5511">MSQAIALLEKLVAFDTTSSESNLALIEYVEGYLAEVGVSAERVMSPAAPKPI</sequence>
<dbReference type="Proteomes" id="UP000320231">
    <property type="component" value="Chromosome"/>
</dbReference>
<evidence type="ECO:0008006" key="3">
    <source>
        <dbReference type="Google" id="ProtNLM"/>
    </source>
</evidence>
<evidence type="ECO:0000313" key="2">
    <source>
        <dbReference type="Proteomes" id="UP000320231"/>
    </source>
</evidence>
<proteinExistence type="predicted"/>
<dbReference type="AlphaFoldDB" id="A0A455U2X9"/>
<gene>
    <name evidence="1" type="ORF">HSBAA_03950</name>
</gene>
<organism evidence="1 2">
    <name type="scientific">Vreelandella sulfidaeris</name>
    <dbReference type="NCBI Taxonomy" id="115553"/>
    <lineage>
        <taxon>Bacteria</taxon>
        <taxon>Pseudomonadati</taxon>
        <taxon>Pseudomonadota</taxon>
        <taxon>Gammaproteobacteria</taxon>
        <taxon>Oceanospirillales</taxon>
        <taxon>Halomonadaceae</taxon>
        <taxon>Vreelandella</taxon>
    </lineage>
</organism>
<name>A0A455U2X9_9GAMM</name>
<reference evidence="1 2" key="1">
    <citation type="journal article" date="2019" name="Microbiol. Resour. Announc.">
        <title>Complete Genome Sequence of Halomonas sulfidaeris Strain Esulfide1 Isolated from a Metal Sulfide Rock at a Depth of 2,200 Meters, Obtained Using Nanopore Sequencing.</title>
        <authorList>
            <person name="Saito M."/>
            <person name="Nishigata A."/>
            <person name="Galipon J."/>
            <person name="Arakawa K."/>
        </authorList>
    </citation>
    <scope>NUCLEOTIDE SEQUENCE [LARGE SCALE GENOMIC DNA]</scope>
    <source>
        <strain evidence="1 2">ATCC BAA-803</strain>
    </source>
</reference>
<evidence type="ECO:0000313" key="1">
    <source>
        <dbReference type="EMBL" id="BBI59089.1"/>
    </source>
</evidence>
<dbReference type="KEGG" id="hsr:HSBAA_03950"/>
<protein>
    <recommendedName>
        <fullName evidence="3">Peptidase M20 dimerisation domain-containing protein</fullName>
    </recommendedName>
</protein>